<evidence type="ECO:0000256" key="8">
    <source>
        <dbReference type="ARBA" id="ARBA00022927"/>
    </source>
</evidence>
<evidence type="ECO:0000256" key="3">
    <source>
        <dbReference type="ARBA" id="ARBA00020392"/>
    </source>
</evidence>
<organism evidence="11 12">
    <name type="scientific">Catenovulum maritimum</name>
    <dbReference type="NCBI Taxonomy" id="1513271"/>
    <lineage>
        <taxon>Bacteria</taxon>
        <taxon>Pseudomonadati</taxon>
        <taxon>Pseudomonadota</taxon>
        <taxon>Gammaproteobacteria</taxon>
        <taxon>Alteromonadales</taxon>
        <taxon>Alteromonadaceae</taxon>
        <taxon>Catenovulum</taxon>
    </lineage>
</organism>
<proteinExistence type="inferred from homology"/>
<evidence type="ECO:0000256" key="7">
    <source>
        <dbReference type="ARBA" id="ARBA00022795"/>
    </source>
</evidence>
<keyword evidence="5" id="KW-1003">Cell membrane</keyword>
<evidence type="ECO:0000256" key="5">
    <source>
        <dbReference type="ARBA" id="ARBA00022475"/>
    </source>
</evidence>
<dbReference type="GO" id="GO:0044781">
    <property type="term" value="P:bacterial-type flagellum organization"/>
    <property type="evidence" value="ECO:0007669"/>
    <property type="project" value="UniProtKB-KW"/>
</dbReference>
<evidence type="ECO:0000313" key="11">
    <source>
        <dbReference type="EMBL" id="KMT64943.1"/>
    </source>
</evidence>
<dbReference type="GO" id="GO:0015031">
    <property type="term" value="P:protein transport"/>
    <property type="evidence" value="ECO:0007669"/>
    <property type="project" value="UniProtKB-KW"/>
</dbReference>
<keyword evidence="4" id="KW-0813">Transport</keyword>
<dbReference type="OrthoDB" id="7063004at2"/>
<gene>
    <name evidence="11" type="ORF">XM47_11885</name>
</gene>
<name>A0A0J8GW70_9ALTE</name>
<accession>A0A0J8GW70</accession>
<reference evidence="11 12" key="1">
    <citation type="submission" date="2015-04" db="EMBL/GenBank/DDBJ databases">
        <title>Draft Genome Sequence of the Novel Agar-Digesting Marine Bacterium Q1.</title>
        <authorList>
            <person name="Li Y."/>
            <person name="Li D."/>
            <person name="Chen G."/>
            <person name="Du Z."/>
        </authorList>
    </citation>
    <scope>NUCLEOTIDE SEQUENCE [LARGE SCALE GENOMIC DNA]</scope>
    <source>
        <strain evidence="11 12">Q1</strain>
    </source>
</reference>
<dbReference type="GO" id="GO:0006935">
    <property type="term" value="P:chemotaxis"/>
    <property type="evidence" value="ECO:0007669"/>
    <property type="project" value="UniProtKB-KW"/>
</dbReference>
<comment type="caution">
    <text evidence="11">The sequence shown here is derived from an EMBL/GenBank/DDBJ whole genome shotgun (WGS) entry which is preliminary data.</text>
</comment>
<comment type="similarity">
    <text evidence="2">Belongs to the FliJ family.</text>
</comment>
<keyword evidence="12" id="KW-1185">Reference proteome</keyword>
<dbReference type="Gene3D" id="1.10.287.1700">
    <property type="match status" value="1"/>
</dbReference>
<dbReference type="STRING" id="1513271.XM47_11885"/>
<evidence type="ECO:0000256" key="2">
    <source>
        <dbReference type="ARBA" id="ARBA00010004"/>
    </source>
</evidence>
<keyword evidence="10" id="KW-1006">Bacterial flagellum protein export</keyword>
<evidence type="ECO:0000256" key="6">
    <source>
        <dbReference type="ARBA" id="ARBA00022500"/>
    </source>
</evidence>
<dbReference type="PANTHER" id="PTHR38786">
    <property type="entry name" value="FLAGELLAR FLIJ PROTEIN"/>
    <property type="match status" value="1"/>
</dbReference>
<dbReference type="Pfam" id="PF02050">
    <property type="entry name" value="FliJ"/>
    <property type="match status" value="1"/>
</dbReference>
<evidence type="ECO:0000256" key="1">
    <source>
        <dbReference type="ARBA" id="ARBA00004413"/>
    </source>
</evidence>
<evidence type="ECO:0000256" key="10">
    <source>
        <dbReference type="ARBA" id="ARBA00023225"/>
    </source>
</evidence>
<sequence>MNKQLLLIAEIEQKKEDQLALQFAQAQQALTAQYEKMAGLEKYQRDYMENIIEQGKGGISSTSMSRFQAFVSQLDKACGQQKDNIEKAEKVVDQRRALWLQQQRKRKSIELVVEKQKKLHQVKLGREEQKMFDEIVTNRFARR</sequence>
<evidence type="ECO:0000313" key="12">
    <source>
        <dbReference type="Proteomes" id="UP000037600"/>
    </source>
</evidence>
<evidence type="ECO:0000256" key="9">
    <source>
        <dbReference type="ARBA" id="ARBA00023136"/>
    </source>
</evidence>
<dbReference type="InterPro" id="IPR052570">
    <property type="entry name" value="FliJ"/>
</dbReference>
<dbReference type="GO" id="GO:0009288">
    <property type="term" value="C:bacterial-type flagellum"/>
    <property type="evidence" value="ECO:0007669"/>
    <property type="project" value="InterPro"/>
</dbReference>
<protein>
    <recommendedName>
        <fullName evidence="3">Flagellar FliJ protein</fullName>
    </recommendedName>
</protein>
<dbReference type="NCBIfam" id="TIGR02473">
    <property type="entry name" value="flagell_FliJ"/>
    <property type="match status" value="1"/>
</dbReference>
<dbReference type="AlphaFoldDB" id="A0A0J8GW70"/>
<dbReference type="InterPro" id="IPR053716">
    <property type="entry name" value="Flag_assembly_chemotaxis_eff"/>
</dbReference>
<dbReference type="GO" id="GO:0005886">
    <property type="term" value="C:plasma membrane"/>
    <property type="evidence" value="ECO:0007669"/>
    <property type="project" value="UniProtKB-SubCell"/>
</dbReference>
<dbReference type="GO" id="GO:0071973">
    <property type="term" value="P:bacterial-type flagellum-dependent cell motility"/>
    <property type="evidence" value="ECO:0007669"/>
    <property type="project" value="InterPro"/>
</dbReference>
<keyword evidence="9" id="KW-0472">Membrane</keyword>
<keyword evidence="7" id="KW-1005">Bacterial flagellum biogenesis</keyword>
<keyword evidence="8" id="KW-0653">Protein transport</keyword>
<dbReference type="PANTHER" id="PTHR38786:SF1">
    <property type="entry name" value="FLAGELLAR FLIJ PROTEIN"/>
    <property type="match status" value="1"/>
</dbReference>
<evidence type="ECO:0000256" key="4">
    <source>
        <dbReference type="ARBA" id="ARBA00022448"/>
    </source>
</evidence>
<dbReference type="InterPro" id="IPR012823">
    <property type="entry name" value="Flagell_FliJ"/>
</dbReference>
<keyword evidence="6" id="KW-0145">Chemotaxis</keyword>
<comment type="subcellular location">
    <subcellularLocation>
        <location evidence="1">Cell membrane</location>
        <topology evidence="1">Peripheral membrane protein</topology>
        <orientation evidence="1">Cytoplasmic side</orientation>
    </subcellularLocation>
</comment>
<dbReference type="EMBL" id="LAZL01000018">
    <property type="protein sequence ID" value="KMT64943.1"/>
    <property type="molecule type" value="Genomic_DNA"/>
</dbReference>
<dbReference type="Proteomes" id="UP000037600">
    <property type="component" value="Unassembled WGS sequence"/>
</dbReference>